<gene>
    <name evidence="1" type="ORF">G5I_08964</name>
</gene>
<keyword evidence="2" id="KW-1185">Reference proteome</keyword>
<proteinExistence type="predicted"/>
<organism evidence="2">
    <name type="scientific">Acromyrmex echinatior</name>
    <name type="common">Panamanian leafcutter ant</name>
    <name type="synonym">Acromyrmex octospinosus echinatior</name>
    <dbReference type="NCBI Taxonomy" id="103372"/>
    <lineage>
        <taxon>Eukaryota</taxon>
        <taxon>Metazoa</taxon>
        <taxon>Ecdysozoa</taxon>
        <taxon>Arthropoda</taxon>
        <taxon>Hexapoda</taxon>
        <taxon>Insecta</taxon>
        <taxon>Pterygota</taxon>
        <taxon>Neoptera</taxon>
        <taxon>Endopterygota</taxon>
        <taxon>Hymenoptera</taxon>
        <taxon>Apocrita</taxon>
        <taxon>Aculeata</taxon>
        <taxon>Formicoidea</taxon>
        <taxon>Formicidae</taxon>
        <taxon>Myrmicinae</taxon>
        <taxon>Acromyrmex</taxon>
    </lineage>
</organism>
<dbReference type="EMBL" id="GL888330">
    <property type="protein sequence ID" value="EGI62705.1"/>
    <property type="molecule type" value="Genomic_DNA"/>
</dbReference>
<evidence type="ECO:0000313" key="1">
    <source>
        <dbReference type="EMBL" id="EGI62705.1"/>
    </source>
</evidence>
<dbReference type="Proteomes" id="UP000007755">
    <property type="component" value="Unassembled WGS sequence"/>
</dbReference>
<reference evidence="1" key="1">
    <citation type="submission" date="2011-02" db="EMBL/GenBank/DDBJ databases">
        <title>The genome of the leaf-cutting ant Acromyrmex echinatior suggests key adaptations to social evolution and fungus farming.</title>
        <authorList>
            <person name="Nygaard S."/>
            <person name="Zhang G."/>
        </authorList>
    </citation>
    <scope>NUCLEOTIDE SEQUENCE</scope>
</reference>
<accession>F4WSX2</accession>
<dbReference type="AlphaFoldDB" id="F4WSX2"/>
<sequence>MPSPYGKEDFQLITDLADAEDWVSYSIKVKTKTSKNLCRWDKKLKKLEEQLYAFTESAADPITVAAAIEESLKIENLKRKVDDLKEMMTVSQIPDKDSADAKKKCENKLCHTTVYLHMSVINSVDDCNYNSNSLLMIYEKDEKGITFSNTYVQLWEFA</sequence>
<evidence type="ECO:0000313" key="2">
    <source>
        <dbReference type="Proteomes" id="UP000007755"/>
    </source>
</evidence>
<name>F4WSX2_ACREC</name>
<protein>
    <submittedName>
        <fullName evidence="1">Uncharacterized protein</fullName>
    </submittedName>
</protein>
<dbReference type="InParanoid" id="F4WSX2"/>